<evidence type="ECO:0000256" key="1">
    <source>
        <dbReference type="ARBA" id="ARBA00023015"/>
    </source>
</evidence>
<reference evidence="5" key="4">
    <citation type="submission" date="2020-07" db="EMBL/GenBank/DDBJ databases">
        <authorList>
            <person name="Yang C."/>
        </authorList>
    </citation>
    <scope>NUCLEOTIDE SEQUENCE</scope>
    <source>
        <strain evidence="5">Cx-624</strain>
    </source>
</reference>
<reference evidence="6" key="1">
    <citation type="submission" date="2020-07" db="EMBL/GenBank/DDBJ databases">
        <title>Chryseobacterium sp. CX-624.</title>
        <authorList>
            <person name="Yang C."/>
        </authorList>
    </citation>
    <scope>NUCLEOTIDE SEQUENCE</scope>
    <source>
        <strain evidence="6">CX-624</strain>
    </source>
</reference>
<dbReference type="SUPFAM" id="SSF46785">
    <property type="entry name" value="Winged helix' DNA-binding domain"/>
    <property type="match status" value="1"/>
</dbReference>
<dbReference type="PANTHER" id="PTHR33204">
    <property type="entry name" value="TRANSCRIPTIONAL REGULATOR, MARR FAMILY"/>
    <property type="match status" value="1"/>
</dbReference>
<evidence type="ECO:0000256" key="3">
    <source>
        <dbReference type="ARBA" id="ARBA00023163"/>
    </source>
</evidence>
<protein>
    <submittedName>
        <fullName evidence="6">Helix-turn-helix transcriptional regulator</fullName>
    </submittedName>
</protein>
<evidence type="ECO:0000313" key="8">
    <source>
        <dbReference type="Proteomes" id="UP000539710"/>
    </source>
</evidence>
<name>A0A7D7LPN1_9FLAO</name>
<dbReference type="Proteomes" id="UP000515349">
    <property type="component" value="Chromosome"/>
</dbReference>
<accession>A0A7D7LPN1</accession>
<dbReference type="Gene3D" id="1.10.10.10">
    <property type="entry name" value="Winged helix-like DNA-binding domain superfamily/Winged helix DNA-binding domain"/>
    <property type="match status" value="1"/>
</dbReference>
<dbReference type="Pfam" id="PF01638">
    <property type="entry name" value="HxlR"/>
    <property type="match status" value="1"/>
</dbReference>
<gene>
    <name evidence="6" type="ORF">H1R16_11115</name>
    <name evidence="5" type="ORF">H2507_04350</name>
</gene>
<dbReference type="PANTHER" id="PTHR33204:SF18">
    <property type="entry name" value="TRANSCRIPTIONAL REGULATORY PROTEIN"/>
    <property type="match status" value="1"/>
</dbReference>
<keyword evidence="8" id="KW-1185">Reference proteome</keyword>
<organism evidence="6 7">
    <name type="scientific">Marnyiella aurantia</name>
    <dbReference type="NCBI Taxonomy" id="2758037"/>
    <lineage>
        <taxon>Bacteria</taxon>
        <taxon>Pseudomonadati</taxon>
        <taxon>Bacteroidota</taxon>
        <taxon>Flavobacteriia</taxon>
        <taxon>Flavobacteriales</taxon>
        <taxon>Weeksellaceae</taxon>
        <taxon>Marnyiella</taxon>
    </lineage>
</organism>
<evidence type="ECO:0000259" key="4">
    <source>
        <dbReference type="PROSITE" id="PS51118"/>
    </source>
</evidence>
<evidence type="ECO:0000256" key="2">
    <source>
        <dbReference type="ARBA" id="ARBA00023125"/>
    </source>
</evidence>
<dbReference type="RefSeq" id="WP_181886478.1">
    <property type="nucleotide sequence ID" value="NZ_CP059472.1"/>
</dbReference>
<dbReference type="AlphaFoldDB" id="A0A7D7LPN1"/>
<evidence type="ECO:0000313" key="5">
    <source>
        <dbReference type="EMBL" id="MBA5246396.1"/>
    </source>
</evidence>
<evidence type="ECO:0000313" key="7">
    <source>
        <dbReference type="Proteomes" id="UP000515349"/>
    </source>
</evidence>
<sequence length="108" mass="12635">MQNYRSFCPLARGLDVFGDKWTLLILRDIAFYGKTTFGELSKMEEGIATNTLAQRLEKLVNQKLLTKTNSETNKLIYHYRITDKGRDLIPVLQNILQWSEKHLFEKVN</sequence>
<dbReference type="GO" id="GO:0003677">
    <property type="term" value="F:DNA binding"/>
    <property type="evidence" value="ECO:0007669"/>
    <property type="project" value="UniProtKB-KW"/>
</dbReference>
<reference evidence="7" key="2">
    <citation type="submission" date="2020-07" db="EMBL/GenBank/DDBJ databases">
        <title>Chryseobacterium sp.cx-624.</title>
        <authorList>
            <person name="Yang C."/>
        </authorList>
    </citation>
    <scope>NUCLEOTIDE SEQUENCE [LARGE SCALE GENOMIC DNA]</scope>
    <source>
        <strain evidence="7">cx-624</strain>
    </source>
</reference>
<feature type="domain" description="HTH hxlR-type" evidence="4">
    <location>
        <begin position="8"/>
        <end position="107"/>
    </location>
</feature>
<dbReference type="EMBL" id="JACEUX010000001">
    <property type="protein sequence ID" value="MBA5246396.1"/>
    <property type="molecule type" value="Genomic_DNA"/>
</dbReference>
<dbReference type="KEGG" id="cbau:H1R16_11115"/>
<dbReference type="Proteomes" id="UP000539710">
    <property type="component" value="Unassembled WGS sequence"/>
</dbReference>
<dbReference type="InterPro" id="IPR002577">
    <property type="entry name" value="HTH_HxlR"/>
</dbReference>
<dbReference type="PROSITE" id="PS51118">
    <property type="entry name" value="HTH_HXLR"/>
    <property type="match status" value="1"/>
</dbReference>
<dbReference type="InterPro" id="IPR036388">
    <property type="entry name" value="WH-like_DNA-bd_sf"/>
</dbReference>
<keyword evidence="2" id="KW-0238">DNA-binding</keyword>
<reference evidence="8" key="3">
    <citation type="submission" date="2020-07" db="EMBL/GenBank/DDBJ databases">
        <title>Flavobacterium sp. xlx-214.</title>
        <authorList>
            <person name="Yang C."/>
        </authorList>
    </citation>
    <scope>NUCLEOTIDE SEQUENCE [LARGE SCALE GENOMIC DNA]</scope>
    <source>
        <strain evidence="8">CX-624</strain>
    </source>
</reference>
<evidence type="ECO:0000313" key="6">
    <source>
        <dbReference type="EMBL" id="QMS98236.1"/>
    </source>
</evidence>
<dbReference type="InterPro" id="IPR036390">
    <property type="entry name" value="WH_DNA-bd_sf"/>
</dbReference>
<keyword evidence="1" id="KW-0805">Transcription regulation</keyword>
<dbReference type="EMBL" id="CP059472">
    <property type="protein sequence ID" value="QMS98236.1"/>
    <property type="molecule type" value="Genomic_DNA"/>
</dbReference>
<proteinExistence type="predicted"/>
<keyword evidence="3" id="KW-0804">Transcription</keyword>